<gene>
    <name evidence="1" type="ORF">PXEA_LOCUS13607</name>
</gene>
<feature type="non-terminal residue" evidence="1">
    <location>
        <position position="105"/>
    </location>
</feature>
<dbReference type="Proteomes" id="UP000784294">
    <property type="component" value="Unassembled WGS sequence"/>
</dbReference>
<evidence type="ECO:0000313" key="1">
    <source>
        <dbReference type="EMBL" id="VEL20167.1"/>
    </source>
</evidence>
<protein>
    <submittedName>
        <fullName evidence="1">Uncharacterized protein</fullName>
    </submittedName>
</protein>
<name>A0A3S5CGV2_9PLAT</name>
<reference evidence="1" key="1">
    <citation type="submission" date="2018-11" db="EMBL/GenBank/DDBJ databases">
        <authorList>
            <consortium name="Pathogen Informatics"/>
        </authorList>
    </citation>
    <scope>NUCLEOTIDE SEQUENCE</scope>
</reference>
<comment type="caution">
    <text evidence="1">The sequence shown here is derived from an EMBL/GenBank/DDBJ whole genome shotgun (WGS) entry which is preliminary data.</text>
</comment>
<proteinExistence type="predicted"/>
<accession>A0A3S5CGV2</accession>
<evidence type="ECO:0000313" key="2">
    <source>
        <dbReference type="Proteomes" id="UP000784294"/>
    </source>
</evidence>
<sequence>MPSSFTEPLPIELGIHGMLEYLVENAAHEHCVVGALKWFADNVCCDFNRPPAVLALHVYHALALHAESPDLVIACLRILGHATMTNQIAISLGTDKEVSNSAGRN</sequence>
<keyword evidence="2" id="KW-1185">Reference proteome</keyword>
<organism evidence="1 2">
    <name type="scientific">Protopolystoma xenopodis</name>
    <dbReference type="NCBI Taxonomy" id="117903"/>
    <lineage>
        <taxon>Eukaryota</taxon>
        <taxon>Metazoa</taxon>
        <taxon>Spiralia</taxon>
        <taxon>Lophotrochozoa</taxon>
        <taxon>Platyhelminthes</taxon>
        <taxon>Monogenea</taxon>
        <taxon>Polyopisthocotylea</taxon>
        <taxon>Polystomatidea</taxon>
        <taxon>Polystomatidae</taxon>
        <taxon>Protopolystoma</taxon>
    </lineage>
</organism>
<dbReference type="AlphaFoldDB" id="A0A3S5CGV2"/>
<dbReference type="EMBL" id="CAAALY010045082">
    <property type="protein sequence ID" value="VEL20167.1"/>
    <property type="molecule type" value="Genomic_DNA"/>
</dbReference>